<evidence type="ECO:0000256" key="9">
    <source>
        <dbReference type="ARBA" id="ARBA00031306"/>
    </source>
</evidence>
<dbReference type="PANTHER" id="PTHR30040:SF2">
    <property type="entry name" value="FAD:PROTEIN FMN TRANSFERASE"/>
    <property type="match status" value="1"/>
</dbReference>
<feature type="binding site" evidence="12">
    <location>
        <position position="277"/>
    </location>
    <ligand>
        <name>Mg(2+)</name>
        <dbReference type="ChEBI" id="CHEBI:18420"/>
    </ligand>
</feature>
<evidence type="ECO:0000256" key="1">
    <source>
        <dbReference type="ARBA" id="ARBA00008282"/>
    </source>
</evidence>
<gene>
    <name evidence="13" type="ORF">DX912_10810</name>
</gene>
<comment type="cofactor">
    <cofactor evidence="12">
        <name>Mg(2+)</name>
        <dbReference type="ChEBI" id="CHEBI:18420"/>
    </cofactor>
    <cofactor evidence="12">
        <name>Mn(2+)</name>
        <dbReference type="ChEBI" id="CHEBI:29035"/>
    </cofactor>
    <text evidence="12">Magnesium. Can also use manganese.</text>
</comment>
<keyword evidence="4 11" id="KW-0285">Flavoprotein</keyword>
<keyword evidence="14" id="KW-1185">Reference proteome</keyword>
<dbReference type="PANTHER" id="PTHR30040">
    <property type="entry name" value="THIAMINE BIOSYNTHESIS LIPOPROTEIN APBE"/>
    <property type="match status" value="1"/>
</dbReference>
<evidence type="ECO:0000256" key="5">
    <source>
        <dbReference type="ARBA" id="ARBA00022679"/>
    </source>
</evidence>
<dbReference type="EMBL" id="QTJR01000006">
    <property type="protein sequence ID" value="RDY67150.1"/>
    <property type="molecule type" value="Genomic_DNA"/>
</dbReference>
<dbReference type="InterPro" id="IPR024932">
    <property type="entry name" value="ApbE"/>
</dbReference>
<dbReference type="SUPFAM" id="SSF143631">
    <property type="entry name" value="ApbE-like"/>
    <property type="match status" value="1"/>
</dbReference>
<dbReference type="InterPro" id="IPR003374">
    <property type="entry name" value="ApbE-like_sf"/>
</dbReference>
<dbReference type="Proteomes" id="UP000256829">
    <property type="component" value="Unassembled WGS sequence"/>
</dbReference>
<evidence type="ECO:0000256" key="2">
    <source>
        <dbReference type="ARBA" id="ARBA00011955"/>
    </source>
</evidence>
<evidence type="ECO:0000256" key="12">
    <source>
        <dbReference type="PIRSR" id="PIRSR006268-2"/>
    </source>
</evidence>
<keyword evidence="8 11" id="KW-0460">Magnesium</keyword>
<dbReference type="Gene3D" id="3.10.520.10">
    <property type="entry name" value="ApbE-like domains"/>
    <property type="match status" value="1"/>
</dbReference>
<keyword evidence="5 11" id="KW-0808">Transferase</keyword>
<feature type="binding site" evidence="12">
    <location>
        <position position="273"/>
    </location>
    <ligand>
        <name>Mg(2+)</name>
        <dbReference type="ChEBI" id="CHEBI:18420"/>
    </ligand>
</feature>
<dbReference type="RefSeq" id="WP_115842521.1">
    <property type="nucleotide sequence ID" value="NZ_QTJR01000006.1"/>
</dbReference>
<dbReference type="EC" id="2.7.1.180" evidence="2 11"/>
<dbReference type="GO" id="GO:0046872">
    <property type="term" value="F:metal ion binding"/>
    <property type="evidence" value="ECO:0007669"/>
    <property type="project" value="UniProtKB-UniRule"/>
</dbReference>
<protein>
    <recommendedName>
        <fullName evidence="3 11">FAD:protein FMN transferase</fullName>
        <ecNumber evidence="2 11">2.7.1.180</ecNumber>
    </recommendedName>
    <alternativeName>
        <fullName evidence="9 11">Flavin transferase</fullName>
    </alternativeName>
</protein>
<dbReference type="Pfam" id="PF02424">
    <property type="entry name" value="ApbE"/>
    <property type="match status" value="1"/>
</dbReference>
<dbReference type="GO" id="GO:0016740">
    <property type="term" value="F:transferase activity"/>
    <property type="evidence" value="ECO:0007669"/>
    <property type="project" value="UniProtKB-UniRule"/>
</dbReference>
<dbReference type="AlphaFoldDB" id="A0A3D8VCL8"/>
<feature type="binding site" evidence="12">
    <location>
        <position position="157"/>
    </location>
    <ligand>
        <name>Mg(2+)</name>
        <dbReference type="ChEBI" id="CHEBI:18420"/>
    </ligand>
</feature>
<keyword evidence="7 11" id="KW-0274">FAD</keyword>
<evidence type="ECO:0000313" key="13">
    <source>
        <dbReference type="EMBL" id="RDY67150.1"/>
    </source>
</evidence>
<evidence type="ECO:0000313" key="14">
    <source>
        <dbReference type="Proteomes" id="UP000256829"/>
    </source>
</evidence>
<evidence type="ECO:0000256" key="6">
    <source>
        <dbReference type="ARBA" id="ARBA00022723"/>
    </source>
</evidence>
<dbReference type="PIRSF" id="PIRSF006268">
    <property type="entry name" value="ApbE"/>
    <property type="match status" value="1"/>
</dbReference>
<keyword evidence="6 11" id="KW-0479">Metal-binding</keyword>
<evidence type="ECO:0000256" key="3">
    <source>
        <dbReference type="ARBA" id="ARBA00016337"/>
    </source>
</evidence>
<evidence type="ECO:0000256" key="10">
    <source>
        <dbReference type="ARBA" id="ARBA00048540"/>
    </source>
</evidence>
<name>A0A3D8VCL8_9GAMM</name>
<evidence type="ECO:0000256" key="11">
    <source>
        <dbReference type="PIRNR" id="PIRNR006268"/>
    </source>
</evidence>
<organism evidence="13 14">
    <name type="scientific">Lysobacter soli</name>
    <dbReference type="NCBI Taxonomy" id="453783"/>
    <lineage>
        <taxon>Bacteria</taxon>
        <taxon>Pseudomonadati</taxon>
        <taxon>Pseudomonadota</taxon>
        <taxon>Gammaproteobacteria</taxon>
        <taxon>Lysobacterales</taxon>
        <taxon>Lysobacteraceae</taxon>
        <taxon>Lysobacter</taxon>
    </lineage>
</organism>
<accession>A0A3D8VCL8</accession>
<evidence type="ECO:0000256" key="7">
    <source>
        <dbReference type="ARBA" id="ARBA00022827"/>
    </source>
</evidence>
<comment type="similarity">
    <text evidence="1 11">Belongs to the ApbE family.</text>
</comment>
<proteinExistence type="inferred from homology"/>
<comment type="catalytic activity">
    <reaction evidence="10 11">
        <text>L-threonyl-[protein] + FAD = FMN-L-threonyl-[protein] + AMP + H(+)</text>
        <dbReference type="Rhea" id="RHEA:36847"/>
        <dbReference type="Rhea" id="RHEA-COMP:11060"/>
        <dbReference type="Rhea" id="RHEA-COMP:11061"/>
        <dbReference type="ChEBI" id="CHEBI:15378"/>
        <dbReference type="ChEBI" id="CHEBI:30013"/>
        <dbReference type="ChEBI" id="CHEBI:57692"/>
        <dbReference type="ChEBI" id="CHEBI:74257"/>
        <dbReference type="ChEBI" id="CHEBI:456215"/>
        <dbReference type="EC" id="2.7.1.180"/>
    </reaction>
</comment>
<comment type="caution">
    <text evidence="13">The sequence shown here is derived from an EMBL/GenBank/DDBJ whole genome shotgun (WGS) entry which is preliminary data.</text>
</comment>
<reference evidence="13 14" key="1">
    <citation type="submission" date="2018-08" db="EMBL/GenBank/DDBJ databases">
        <title>Lysobacter soli KCTC 22011, whole genome shotgun sequence.</title>
        <authorList>
            <person name="Zhang X."/>
            <person name="Feng G."/>
            <person name="Zhu H."/>
        </authorList>
    </citation>
    <scope>NUCLEOTIDE SEQUENCE [LARGE SCALE GENOMIC DNA]</scope>
    <source>
        <strain evidence="13 14">KCTC 22011</strain>
    </source>
</reference>
<evidence type="ECO:0000256" key="4">
    <source>
        <dbReference type="ARBA" id="ARBA00022630"/>
    </source>
</evidence>
<sequence length="328" mass="34957">MHAPAASVTRAVDVLGGSTMGTTWSVKLVSPRNADLHALHSGVQSRLDDVVSQMSNWEAASDLSRYNAADAGSWHALREEFFAVLSCALDVAHACGGAFDPTVGPLVDGWGFGPSGATTERFSPEAARAQVQWRRVVLDRNERRVLQPGGTRLDLCAIAKGFGVDAVAAHLRSCGVDAALVEVGGELFGFGRKPDGTPWRVIVEGWDGDEDDAREPHVLALDGLAVATSGDRWHRREHHGRRISHTLDPRSGHPVTNAPVAVTVAAGDAMRADAWATALTVLGTHEGMEVAKAHGLTARFVDVRPSTQGFADIVEERMTPAFEALLQA</sequence>
<evidence type="ECO:0000256" key="8">
    <source>
        <dbReference type="ARBA" id="ARBA00022842"/>
    </source>
</evidence>